<feature type="compositionally biased region" description="Basic and acidic residues" evidence="1">
    <location>
        <begin position="131"/>
        <end position="144"/>
    </location>
</feature>
<evidence type="ECO:0000313" key="3">
    <source>
        <dbReference type="Proteomes" id="UP000019763"/>
    </source>
</evidence>
<dbReference type="VEuPathDB" id="CryptoDB:GNI_001380"/>
<sequence>MADKGFSCASTTCPGTEEGSTRRVEDESSYYVPHPQVEGPGSSAVGRAHDLLVPKHMVCEGNPADGEAAADEAAADKAADDKAAAGKATDGKAAAAGGRVASGHSSTASGWQFNSNLSTMSSLRTNSLRTDSLRTDSLRTDSVQKPEPLTRGTYLEGSFAQGSLLTDRQYVRSQVAESNQFGSSFTAVGDSAAAVSGSVAPSGSQGATYVGCGATAVGAVVTHPATESGVFVTAQTAVAQTAAVAQAAVAQSAAVAHSAMPQEEVGACSRAVCGSTWAQFPGVQTSMAASSSVQTSPVVLPDSLTFVSSVETGYSVVPPPQTVAGTVPECGRWTGDAYGQTVSQERQVPLVQERIVYRRVKQVVERPVEKTTLVPKVIRKEVVEFRQVVTDEVIEVPKPYSVETQVFIPRYVDHPTSCALSQNYLPVYSVAEVQTAVECTRYEPEIRIVDVKVPKVVNGELLVKTRDTKLKHVPHDRVSKAQWNSLVLKINPDLCKVGDLRHLPVHRDKDGQVIAFKPETTVGASLSTL</sequence>
<keyword evidence="3" id="KW-1185">Reference proteome</keyword>
<comment type="caution">
    <text evidence="2">The sequence shown here is derived from an EMBL/GenBank/DDBJ whole genome shotgun (WGS) entry which is preliminary data.</text>
</comment>
<evidence type="ECO:0000313" key="2">
    <source>
        <dbReference type="EMBL" id="EZG89661.1"/>
    </source>
</evidence>
<organism evidence="2 3">
    <name type="scientific">Gregarina niphandrodes</name>
    <name type="common">Septate eugregarine</name>
    <dbReference type="NCBI Taxonomy" id="110365"/>
    <lineage>
        <taxon>Eukaryota</taxon>
        <taxon>Sar</taxon>
        <taxon>Alveolata</taxon>
        <taxon>Apicomplexa</taxon>
        <taxon>Conoidasida</taxon>
        <taxon>Gregarinasina</taxon>
        <taxon>Eugregarinorida</taxon>
        <taxon>Gregarinidae</taxon>
        <taxon>Gregarina</taxon>
    </lineage>
</organism>
<feature type="region of interest" description="Disordered" evidence="1">
    <location>
        <begin position="125"/>
        <end position="150"/>
    </location>
</feature>
<proteinExistence type="predicted"/>
<accession>A0A023BE37</accession>
<name>A0A023BE37_GRENI</name>
<evidence type="ECO:0008006" key="4">
    <source>
        <dbReference type="Google" id="ProtNLM"/>
    </source>
</evidence>
<dbReference type="RefSeq" id="XP_011128467.1">
    <property type="nucleotide sequence ID" value="XM_011130165.1"/>
</dbReference>
<dbReference type="EMBL" id="AFNH02000012">
    <property type="protein sequence ID" value="EZG89661.1"/>
    <property type="molecule type" value="Genomic_DNA"/>
</dbReference>
<protein>
    <recommendedName>
        <fullName evidence="4">Inner membrane complex protein</fullName>
    </recommendedName>
</protein>
<evidence type="ECO:0000256" key="1">
    <source>
        <dbReference type="SAM" id="MobiDB-lite"/>
    </source>
</evidence>
<dbReference type="GeneID" id="22910328"/>
<feature type="region of interest" description="Disordered" evidence="1">
    <location>
        <begin position="1"/>
        <end position="46"/>
    </location>
</feature>
<reference evidence="2" key="1">
    <citation type="submission" date="2013-12" db="EMBL/GenBank/DDBJ databases">
        <authorList>
            <person name="Omoto C.K."/>
            <person name="Sibley D."/>
            <person name="Venepally P."/>
            <person name="Hadjithomas M."/>
            <person name="Karamycheva S."/>
            <person name="Brunk B."/>
            <person name="Roos D."/>
            <person name="Caler E."/>
            <person name="Lorenzi H."/>
        </authorList>
    </citation>
    <scope>NUCLEOTIDE SEQUENCE</scope>
</reference>
<gene>
    <name evidence="2" type="ORF">GNI_001380</name>
</gene>
<dbReference type="Proteomes" id="UP000019763">
    <property type="component" value="Unassembled WGS sequence"/>
</dbReference>
<dbReference type="AlphaFoldDB" id="A0A023BE37"/>